<proteinExistence type="predicted"/>
<dbReference type="RefSeq" id="XP_016604069.1">
    <property type="nucleotide sequence ID" value="XM_016756769.1"/>
</dbReference>
<name>A0A0L0H4Y4_SPIPD</name>
<keyword evidence="2" id="KW-1185">Reference proteome</keyword>
<dbReference type="SFLD" id="SFLDG01132">
    <property type="entry name" value="C1.5.3:_5'-Nucleotidase_Like"/>
    <property type="match status" value="1"/>
</dbReference>
<dbReference type="PANTHER" id="PTHR47438:SF1">
    <property type="entry name" value="PHOSPHATE METABOLISM PROTEIN 8-RELATED"/>
    <property type="match status" value="1"/>
</dbReference>
<dbReference type="eggNOG" id="KOG3109">
    <property type="taxonomic scope" value="Eukaryota"/>
</dbReference>
<dbReference type="Gene3D" id="3.40.50.1000">
    <property type="entry name" value="HAD superfamily/HAD-like"/>
    <property type="match status" value="1"/>
</dbReference>
<dbReference type="OMA" id="YPHHVNL"/>
<dbReference type="PANTHER" id="PTHR47438">
    <property type="entry name" value="PHOSPHATE METABOLISM PROTEIN 8-RELATED"/>
    <property type="match status" value="1"/>
</dbReference>
<dbReference type="InterPro" id="IPR023214">
    <property type="entry name" value="HAD_sf"/>
</dbReference>
<dbReference type="Pfam" id="PF00702">
    <property type="entry name" value="Hydrolase"/>
    <property type="match status" value="1"/>
</dbReference>
<dbReference type="FunCoup" id="A0A0L0H4Y4">
    <property type="interactions" value="289"/>
</dbReference>
<evidence type="ECO:0000313" key="1">
    <source>
        <dbReference type="EMBL" id="KNC96029.1"/>
    </source>
</evidence>
<dbReference type="InterPro" id="IPR006439">
    <property type="entry name" value="HAD-SF_hydro_IA"/>
</dbReference>
<dbReference type="NCBIfam" id="TIGR01509">
    <property type="entry name" value="HAD-SF-IA-v3"/>
    <property type="match status" value="1"/>
</dbReference>
<dbReference type="SFLD" id="SFLDS00003">
    <property type="entry name" value="Haloacid_Dehalogenase"/>
    <property type="match status" value="1"/>
</dbReference>
<dbReference type="InterPro" id="IPR052791">
    <property type="entry name" value="SSM1_domain"/>
</dbReference>
<dbReference type="OrthoDB" id="1065058at2759"/>
<reference evidence="1 2" key="1">
    <citation type="submission" date="2009-08" db="EMBL/GenBank/DDBJ databases">
        <title>The Genome Sequence of Spizellomyces punctatus strain DAOM BR117.</title>
        <authorList>
            <consortium name="The Broad Institute Genome Sequencing Platform"/>
            <person name="Russ C."/>
            <person name="Cuomo C."/>
            <person name="Shea T."/>
            <person name="Young S.K."/>
            <person name="Zeng Q."/>
            <person name="Koehrsen M."/>
            <person name="Haas B."/>
            <person name="Borodovsky M."/>
            <person name="Guigo R."/>
            <person name="Alvarado L."/>
            <person name="Berlin A."/>
            <person name="Bochicchio J."/>
            <person name="Borenstein D."/>
            <person name="Chapman S."/>
            <person name="Chen Z."/>
            <person name="Engels R."/>
            <person name="Freedman E."/>
            <person name="Gellesch M."/>
            <person name="Goldberg J."/>
            <person name="Griggs A."/>
            <person name="Gujja S."/>
            <person name="Heiman D."/>
            <person name="Hepburn T."/>
            <person name="Howarth C."/>
            <person name="Jen D."/>
            <person name="Larson L."/>
            <person name="Lewis B."/>
            <person name="Mehta T."/>
            <person name="Park D."/>
            <person name="Pearson M."/>
            <person name="Roberts A."/>
            <person name="Saif S."/>
            <person name="Shenoy N."/>
            <person name="Sisk P."/>
            <person name="Stolte C."/>
            <person name="Sykes S."/>
            <person name="Thomson T."/>
            <person name="Walk T."/>
            <person name="White J."/>
            <person name="Yandava C."/>
            <person name="Burger G."/>
            <person name="Gray M.W."/>
            <person name="Holland P.W.H."/>
            <person name="King N."/>
            <person name="Lang F.B.F."/>
            <person name="Roger A.J."/>
            <person name="Ruiz-Trillo I."/>
            <person name="Lander E."/>
            <person name="Nusbaum C."/>
        </authorList>
    </citation>
    <scope>NUCLEOTIDE SEQUENCE [LARGE SCALE GENOMIC DNA]</scope>
    <source>
        <strain evidence="1 2">DAOM BR117</strain>
    </source>
</reference>
<accession>A0A0L0H4Y4</accession>
<dbReference type="STRING" id="645134.A0A0L0H4Y4"/>
<dbReference type="EMBL" id="KQ257472">
    <property type="protein sequence ID" value="KNC96029.1"/>
    <property type="molecule type" value="Genomic_DNA"/>
</dbReference>
<dbReference type="AlphaFoldDB" id="A0A0L0H4Y4"/>
<dbReference type="NCBIfam" id="TIGR01993">
    <property type="entry name" value="Pyr-5-nucltdase"/>
    <property type="match status" value="1"/>
</dbReference>
<dbReference type="InParanoid" id="A0A0L0H4Y4"/>
<dbReference type="GO" id="GO:0006206">
    <property type="term" value="P:pyrimidine nucleobase metabolic process"/>
    <property type="evidence" value="ECO:0007669"/>
    <property type="project" value="TreeGrafter"/>
</dbReference>
<dbReference type="GO" id="GO:0009166">
    <property type="term" value="P:nucleotide catabolic process"/>
    <property type="evidence" value="ECO:0007669"/>
    <property type="project" value="TreeGrafter"/>
</dbReference>
<evidence type="ECO:0000313" key="2">
    <source>
        <dbReference type="Proteomes" id="UP000053201"/>
    </source>
</evidence>
<gene>
    <name evidence="1" type="ORF">SPPG_08624</name>
</gene>
<sequence length="224" mass="25552">MTPTASASRVFFFDIDNCLYAKSVGIYREMGKRIHAYFQTLGLPDAEASRLHHKYYTEYGLAVRGLVKHHNVDPIAYDKVVDQSIPLEKYLKYDQELRGMLEGMSGVKKWAFTNAYQVHAMRVLELLGIRDQFAGITFCDYSLPDFACKPDPRYYAQAMRDADISDPSQCYLVDDSAANIDMAKQLGWTTVHVTDDPESMHGDFQIQCVKELPSVLPEFWAARN</sequence>
<dbReference type="Proteomes" id="UP000053201">
    <property type="component" value="Unassembled WGS sequence"/>
</dbReference>
<dbReference type="Gene3D" id="1.10.150.450">
    <property type="match status" value="1"/>
</dbReference>
<organism evidence="1 2">
    <name type="scientific">Spizellomyces punctatus (strain DAOM BR117)</name>
    <dbReference type="NCBI Taxonomy" id="645134"/>
    <lineage>
        <taxon>Eukaryota</taxon>
        <taxon>Fungi</taxon>
        <taxon>Fungi incertae sedis</taxon>
        <taxon>Chytridiomycota</taxon>
        <taxon>Chytridiomycota incertae sedis</taxon>
        <taxon>Chytridiomycetes</taxon>
        <taxon>Spizellomycetales</taxon>
        <taxon>Spizellomycetaceae</taxon>
        <taxon>Spizellomyces</taxon>
    </lineage>
</organism>
<dbReference type="VEuPathDB" id="FungiDB:SPPG_08624"/>
<dbReference type="GeneID" id="27691772"/>
<dbReference type="SUPFAM" id="SSF56784">
    <property type="entry name" value="HAD-like"/>
    <property type="match status" value="1"/>
</dbReference>
<dbReference type="SFLD" id="SFLDG01129">
    <property type="entry name" value="C1.5:_HAD__Beta-PGM__Phosphata"/>
    <property type="match status" value="1"/>
</dbReference>
<dbReference type="InterPro" id="IPR010237">
    <property type="entry name" value="Pyr-5-nucltdase"/>
</dbReference>
<dbReference type="GO" id="GO:0008252">
    <property type="term" value="F:nucleotidase activity"/>
    <property type="evidence" value="ECO:0007669"/>
    <property type="project" value="TreeGrafter"/>
</dbReference>
<dbReference type="InterPro" id="IPR036412">
    <property type="entry name" value="HAD-like_sf"/>
</dbReference>
<protein>
    <submittedName>
        <fullName evidence="1">Pyrimidine 5'-nucleotidase</fullName>
    </submittedName>
</protein>